<organism evidence="1 2">
    <name type="scientific">Anoxybacteroides rupiense</name>
    <dbReference type="NCBI Taxonomy" id="311460"/>
    <lineage>
        <taxon>Bacteria</taxon>
        <taxon>Bacillati</taxon>
        <taxon>Bacillota</taxon>
        <taxon>Bacilli</taxon>
        <taxon>Bacillales</taxon>
        <taxon>Anoxybacillaceae</taxon>
        <taxon>Anoxybacteroides</taxon>
    </lineage>
</organism>
<keyword evidence="2" id="KW-1185">Reference proteome</keyword>
<accession>A0ABT5W4P4</accession>
<reference evidence="1 2" key="1">
    <citation type="submission" date="2023-01" db="EMBL/GenBank/DDBJ databases">
        <title>Genome-based reclassification of Anoxybacillus geothermalis as a later heterotypic synonym of Anoxybacillus rupiensis.</title>
        <authorList>
            <person name="Inan Bektas K."/>
            <person name="Canakci S."/>
            <person name="Belduz A.A."/>
            <person name="Guler H.H."/>
        </authorList>
    </citation>
    <scope>NUCLEOTIDE SEQUENCE [LARGE SCALE GENOMIC DNA]</scope>
    <source>
        <strain evidence="1 2">DSM 17127</strain>
    </source>
</reference>
<proteinExistence type="predicted"/>
<evidence type="ECO:0000313" key="1">
    <source>
        <dbReference type="EMBL" id="MDE8564286.1"/>
    </source>
</evidence>
<gene>
    <name evidence="1" type="ORF">PNH38_10395</name>
</gene>
<name>A0ABT5W4P4_9BACL</name>
<comment type="caution">
    <text evidence="1">The sequence shown here is derived from an EMBL/GenBank/DDBJ whole genome shotgun (WGS) entry which is preliminary data.</text>
</comment>
<dbReference type="Proteomes" id="UP001213979">
    <property type="component" value="Unassembled WGS sequence"/>
</dbReference>
<dbReference type="EMBL" id="JAQOTG010000009">
    <property type="protein sequence ID" value="MDE8564286.1"/>
    <property type="molecule type" value="Genomic_DNA"/>
</dbReference>
<evidence type="ECO:0000313" key="2">
    <source>
        <dbReference type="Proteomes" id="UP001213979"/>
    </source>
</evidence>
<protein>
    <submittedName>
        <fullName evidence="1">Uncharacterized protein</fullName>
    </submittedName>
</protein>
<sequence length="135" mass="15862">MNDKDGFKLFSRHSWRKELFILAEPFVTILIEKGARMMSETIRRYMACHMKAASFALHVANGVKRQLCQWDSTAIFYIDHHTNFFLLYGQAFGKPFQLLLTLAEVEVFKAEEPYALDRYIWRELREQGLPVGQID</sequence>